<evidence type="ECO:0000313" key="1">
    <source>
        <dbReference type="EMBL" id="GFN75806.1"/>
    </source>
</evidence>
<evidence type="ECO:0000313" key="2">
    <source>
        <dbReference type="Proteomes" id="UP000735302"/>
    </source>
</evidence>
<gene>
    <name evidence="1" type="ORF">PoB_000231200</name>
</gene>
<comment type="caution">
    <text evidence="1">The sequence shown here is derived from an EMBL/GenBank/DDBJ whole genome shotgun (WGS) entry which is preliminary data.</text>
</comment>
<name>A0AAV3Y050_9GAST</name>
<proteinExistence type="predicted"/>
<dbReference type="AlphaFoldDB" id="A0AAV3Y050"/>
<accession>A0AAV3Y050</accession>
<dbReference type="PROSITE" id="PS51257">
    <property type="entry name" value="PROKAR_LIPOPROTEIN"/>
    <property type="match status" value="1"/>
</dbReference>
<keyword evidence="2" id="KW-1185">Reference proteome</keyword>
<dbReference type="EMBL" id="BLXT01000298">
    <property type="protein sequence ID" value="GFN75806.1"/>
    <property type="molecule type" value="Genomic_DNA"/>
</dbReference>
<dbReference type="Proteomes" id="UP000735302">
    <property type="component" value="Unassembled WGS sequence"/>
</dbReference>
<organism evidence="1 2">
    <name type="scientific">Plakobranchus ocellatus</name>
    <dbReference type="NCBI Taxonomy" id="259542"/>
    <lineage>
        <taxon>Eukaryota</taxon>
        <taxon>Metazoa</taxon>
        <taxon>Spiralia</taxon>
        <taxon>Lophotrochozoa</taxon>
        <taxon>Mollusca</taxon>
        <taxon>Gastropoda</taxon>
        <taxon>Heterobranchia</taxon>
        <taxon>Euthyneura</taxon>
        <taxon>Panpulmonata</taxon>
        <taxon>Sacoglossa</taxon>
        <taxon>Placobranchoidea</taxon>
        <taxon>Plakobranchidae</taxon>
        <taxon>Plakobranchus</taxon>
    </lineage>
</organism>
<protein>
    <submittedName>
        <fullName evidence="1">Uncharacterized protein</fullName>
    </submittedName>
</protein>
<reference evidence="1 2" key="1">
    <citation type="journal article" date="2021" name="Elife">
        <title>Chloroplast acquisition without the gene transfer in kleptoplastic sea slugs, Plakobranchus ocellatus.</title>
        <authorList>
            <person name="Maeda T."/>
            <person name="Takahashi S."/>
            <person name="Yoshida T."/>
            <person name="Shimamura S."/>
            <person name="Takaki Y."/>
            <person name="Nagai Y."/>
            <person name="Toyoda A."/>
            <person name="Suzuki Y."/>
            <person name="Arimoto A."/>
            <person name="Ishii H."/>
            <person name="Satoh N."/>
            <person name="Nishiyama T."/>
            <person name="Hasebe M."/>
            <person name="Maruyama T."/>
            <person name="Minagawa J."/>
            <person name="Obokata J."/>
            <person name="Shigenobu S."/>
        </authorList>
    </citation>
    <scope>NUCLEOTIDE SEQUENCE [LARGE SCALE GENOMIC DNA]</scope>
</reference>
<sequence length="124" mass="13306">MRSVRPFHSSGPCHGHSVGTCPVVIQVIIGCRELMLVHRRTERSAVRVSRYCTGSCGQLNRELVLADADTGDSSGDAEINSPSFVLKLMPSSGGMGGGGIERVSACQNLLRANLRWTLARRAVL</sequence>